<accession>A0A923MJB7</accession>
<gene>
    <name evidence="2" type="ORF">H8Z83_15950</name>
</gene>
<evidence type="ECO:0000313" key="3">
    <source>
        <dbReference type="Proteomes" id="UP000620327"/>
    </source>
</evidence>
<dbReference type="AlphaFoldDB" id="A0A923MJB7"/>
<comment type="caution">
    <text evidence="2">The sequence shown here is derived from an EMBL/GenBank/DDBJ whole genome shotgun (WGS) entry which is preliminary data.</text>
</comment>
<keyword evidence="3" id="KW-1185">Reference proteome</keyword>
<evidence type="ECO:0000313" key="2">
    <source>
        <dbReference type="EMBL" id="MBC5771792.1"/>
    </source>
</evidence>
<dbReference type="SUPFAM" id="SSF69318">
    <property type="entry name" value="Integrin alpha N-terminal domain"/>
    <property type="match status" value="1"/>
</dbReference>
<name>A0A923MJB7_9FIRM</name>
<dbReference type="InterPro" id="IPR013517">
    <property type="entry name" value="FG-GAP"/>
</dbReference>
<proteinExistence type="predicted"/>
<evidence type="ECO:0000256" key="1">
    <source>
        <dbReference type="ARBA" id="ARBA00022729"/>
    </source>
</evidence>
<dbReference type="InterPro" id="IPR028994">
    <property type="entry name" value="Integrin_alpha_N"/>
</dbReference>
<sequence length="473" mass="51560">MWYCILVLICVLKGGGTVRRKRRIMSGLLALCIALSVLPLSACTAPKLTLDPEELYALPELPERYTALNKQLSAIQESGAEYAAPVSGSNIQPVQMMDLDGDGREEALAFFRQSDGEKPLKIHIFTADDDNSYRQAAVIEGSGLAIYSVDYSDIDGDGRMEIIVGWRVSMDLQALAVYSLEPDGARELMRTNYVKYAVADLNKDGKRELTVLRANQDGEGVADCYVSKNGALTLRSSVLVSMTMAELSQQGKVTVGTLRSSDPALFITGVADGARAITDVLALRGGELTNLVLSAITGVSGEVSRFCSVYPMDINGDGVTEVPRTVTLQGEDADHAVSQRVDWISYDASGTASRVLSTYHDVADGWYLQLPEGWPERVWVGRSTSPDEIGITFYTDSSREESYVPVLRITALSGSERERLAVRTGRFILGRNDGVIYVGELLKGNQDWKYSVTEDEVRASFSLIGTEWSAGDN</sequence>
<protein>
    <submittedName>
        <fullName evidence="2">VCBS repeat-containing protein</fullName>
    </submittedName>
</protein>
<dbReference type="EMBL" id="JACOQI010000022">
    <property type="protein sequence ID" value="MBC5771792.1"/>
    <property type="molecule type" value="Genomic_DNA"/>
</dbReference>
<dbReference type="Proteomes" id="UP000620327">
    <property type="component" value="Unassembled WGS sequence"/>
</dbReference>
<dbReference type="Pfam" id="PF13517">
    <property type="entry name" value="FG-GAP_3"/>
    <property type="match status" value="1"/>
</dbReference>
<reference evidence="2" key="1">
    <citation type="submission" date="2020-08" db="EMBL/GenBank/DDBJ databases">
        <title>Genome public.</title>
        <authorList>
            <person name="Liu C."/>
            <person name="Sun Q."/>
        </authorList>
    </citation>
    <scope>NUCLEOTIDE SEQUENCE</scope>
    <source>
        <strain evidence="2">BX15</strain>
    </source>
</reference>
<keyword evidence="1" id="KW-0732">Signal</keyword>
<organism evidence="2 3">
    <name type="scientific">Dysosmobacter segnis</name>
    <dbReference type="NCBI Taxonomy" id="2763042"/>
    <lineage>
        <taxon>Bacteria</taxon>
        <taxon>Bacillati</taxon>
        <taxon>Bacillota</taxon>
        <taxon>Clostridia</taxon>
        <taxon>Eubacteriales</taxon>
        <taxon>Oscillospiraceae</taxon>
        <taxon>Dysosmobacter</taxon>
    </lineage>
</organism>